<dbReference type="EMBL" id="JAHSPR010000002">
    <property type="protein sequence ID" value="MBV4396438.1"/>
    <property type="molecule type" value="Genomic_DNA"/>
</dbReference>
<reference evidence="1 2" key="1">
    <citation type="submission" date="2021-06" db="EMBL/GenBank/DDBJ databases">
        <authorList>
            <person name="Lu T."/>
            <person name="Wang Q."/>
            <person name="Han X."/>
        </authorList>
    </citation>
    <scope>NUCLEOTIDE SEQUENCE [LARGE SCALE GENOMIC DNA]</scope>
    <source>
        <strain evidence="1 2">LAM0050</strain>
    </source>
</reference>
<gene>
    <name evidence="1" type="ORF">KU392_04085</name>
</gene>
<dbReference type="RefSeq" id="WP_169293606.1">
    <property type="nucleotide sequence ID" value="NZ_JAHSPR010000002.1"/>
</dbReference>
<sequence>MPYAISTPLFMALGKAFFYACHKKTPNGFVGFSPMVFLCFKQSNPVFLLQKNTVNPSASATSKNVTTARQADDIYCLLIASLHSEKSARKISRHATSLYFQYF</sequence>
<organism evidence="1 2">
    <name type="scientific">Advenella alkanexedens</name>
    <dbReference type="NCBI Taxonomy" id="1481665"/>
    <lineage>
        <taxon>Bacteria</taxon>
        <taxon>Pseudomonadati</taxon>
        <taxon>Pseudomonadota</taxon>
        <taxon>Betaproteobacteria</taxon>
        <taxon>Burkholderiales</taxon>
        <taxon>Alcaligenaceae</taxon>
    </lineage>
</organism>
<comment type="caution">
    <text evidence="1">The sequence shown here is derived from an EMBL/GenBank/DDBJ whole genome shotgun (WGS) entry which is preliminary data.</text>
</comment>
<dbReference type="Proteomes" id="UP000722165">
    <property type="component" value="Unassembled WGS sequence"/>
</dbReference>
<evidence type="ECO:0000313" key="2">
    <source>
        <dbReference type="Proteomes" id="UP000722165"/>
    </source>
</evidence>
<protein>
    <submittedName>
        <fullName evidence="1">Uncharacterized protein</fullName>
    </submittedName>
</protein>
<evidence type="ECO:0000313" key="1">
    <source>
        <dbReference type="EMBL" id="MBV4396438.1"/>
    </source>
</evidence>
<accession>A0ABS6NLD9</accession>
<proteinExistence type="predicted"/>
<name>A0ABS6NLD9_9BURK</name>
<keyword evidence="2" id="KW-1185">Reference proteome</keyword>